<protein>
    <submittedName>
        <fullName evidence="1">Uncharacterized protein</fullName>
    </submittedName>
</protein>
<dbReference type="EMBL" id="UINC01153906">
    <property type="protein sequence ID" value="SVD48873.1"/>
    <property type="molecule type" value="Genomic_DNA"/>
</dbReference>
<gene>
    <name evidence="1" type="ORF">METZ01_LOCUS401727</name>
</gene>
<dbReference type="AlphaFoldDB" id="A0A382VQU4"/>
<accession>A0A382VQU4</accession>
<reference evidence="1" key="1">
    <citation type="submission" date="2018-05" db="EMBL/GenBank/DDBJ databases">
        <authorList>
            <person name="Lanie J.A."/>
            <person name="Ng W.-L."/>
            <person name="Kazmierczak K.M."/>
            <person name="Andrzejewski T.M."/>
            <person name="Davidsen T.M."/>
            <person name="Wayne K.J."/>
            <person name="Tettelin H."/>
            <person name="Glass J.I."/>
            <person name="Rusch D."/>
            <person name="Podicherti R."/>
            <person name="Tsui H.-C.T."/>
            <person name="Winkler M.E."/>
        </authorList>
    </citation>
    <scope>NUCLEOTIDE SEQUENCE</scope>
</reference>
<proteinExistence type="predicted"/>
<organism evidence="1">
    <name type="scientific">marine metagenome</name>
    <dbReference type="NCBI Taxonomy" id="408172"/>
    <lineage>
        <taxon>unclassified sequences</taxon>
        <taxon>metagenomes</taxon>
        <taxon>ecological metagenomes</taxon>
    </lineage>
</organism>
<feature type="non-terminal residue" evidence="1">
    <location>
        <position position="1"/>
    </location>
</feature>
<name>A0A382VQU4_9ZZZZ</name>
<evidence type="ECO:0000313" key="1">
    <source>
        <dbReference type="EMBL" id="SVD48873.1"/>
    </source>
</evidence>
<sequence>VVAEGVDAVPNDLPPVTLVEALETPLRDPVHRKCLYSRVRSGLAEEEQNALDRALDRVRGDDNNGQRKVYSSAWLANVLTTQGHPISSATIQRHIRDVCSCRSEETTNE</sequence>